<dbReference type="Proteomes" id="UP000298097">
    <property type="component" value="Unassembled WGS sequence"/>
</dbReference>
<proteinExistence type="predicted"/>
<dbReference type="OrthoDB" id="345298at2"/>
<sequence>MPSFLGPFTDDEIISELEVKNVRYIDAQIDFSTPSGTYNLGEILPVGTRVLFIFIQILSTFDGSPAITVGDTINSTKYIENETSDLTELGIYSQLILDQIELISQGRIYWNPGGSTAGSLKVVAVIAEP</sequence>
<evidence type="ECO:0000313" key="2">
    <source>
        <dbReference type="Proteomes" id="UP000298097"/>
    </source>
</evidence>
<organism evidence="1 2">
    <name type="scientific">Leptospira andrefontaineae</name>
    <dbReference type="NCBI Taxonomy" id="2484976"/>
    <lineage>
        <taxon>Bacteria</taxon>
        <taxon>Pseudomonadati</taxon>
        <taxon>Spirochaetota</taxon>
        <taxon>Spirochaetia</taxon>
        <taxon>Leptospirales</taxon>
        <taxon>Leptospiraceae</taxon>
        <taxon>Leptospira</taxon>
    </lineage>
</organism>
<protein>
    <submittedName>
        <fullName evidence="1">Uncharacterized protein</fullName>
    </submittedName>
</protein>
<evidence type="ECO:0000313" key="1">
    <source>
        <dbReference type="EMBL" id="TGK41230.1"/>
    </source>
</evidence>
<dbReference type="EMBL" id="RQEY01000012">
    <property type="protein sequence ID" value="TGK41230.1"/>
    <property type="molecule type" value="Genomic_DNA"/>
</dbReference>
<keyword evidence="2" id="KW-1185">Reference proteome</keyword>
<accession>A0A4R9H6K8</accession>
<name>A0A4R9H6K8_9LEPT</name>
<gene>
    <name evidence="1" type="ORF">EHO65_07305</name>
</gene>
<comment type="caution">
    <text evidence="1">The sequence shown here is derived from an EMBL/GenBank/DDBJ whole genome shotgun (WGS) entry which is preliminary data.</text>
</comment>
<reference evidence="1" key="1">
    <citation type="journal article" date="2019" name="PLoS Negl. Trop. Dis.">
        <title>Revisiting the worldwide diversity of Leptospira species in the environment.</title>
        <authorList>
            <person name="Vincent A.T."/>
            <person name="Schiettekatte O."/>
            <person name="Bourhy P."/>
            <person name="Veyrier F.J."/>
            <person name="Picardeau M."/>
        </authorList>
    </citation>
    <scope>NUCLEOTIDE SEQUENCE [LARGE SCALE GENOMIC DNA]</scope>
    <source>
        <strain evidence="1">201800301</strain>
    </source>
</reference>
<dbReference type="RefSeq" id="WP_135773481.1">
    <property type="nucleotide sequence ID" value="NZ_RQEY01000012.1"/>
</dbReference>
<dbReference type="AlphaFoldDB" id="A0A4R9H6K8"/>